<comment type="caution">
    <text evidence="5">The sequence shown here is derived from an EMBL/GenBank/DDBJ whole genome shotgun (WGS) entry which is preliminary data.</text>
</comment>
<dbReference type="InterPro" id="IPR046848">
    <property type="entry name" value="E_motif"/>
</dbReference>
<dbReference type="Gene3D" id="1.25.40.10">
    <property type="entry name" value="Tetratricopeptide repeat domain"/>
    <property type="match status" value="4"/>
</dbReference>
<dbReference type="InterPro" id="IPR011990">
    <property type="entry name" value="TPR-like_helical_dom_sf"/>
</dbReference>
<dbReference type="NCBIfam" id="TIGR00756">
    <property type="entry name" value="PPR"/>
    <property type="match status" value="4"/>
</dbReference>
<feature type="repeat" description="PPR" evidence="3">
    <location>
        <begin position="305"/>
        <end position="339"/>
    </location>
</feature>
<dbReference type="Pfam" id="PF01535">
    <property type="entry name" value="PPR"/>
    <property type="match status" value="1"/>
</dbReference>
<proteinExistence type="inferred from homology"/>
<evidence type="ECO:0000259" key="4">
    <source>
        <dbReference type="Pfam" id="PF14432"/>
    </source>
</evidence>
<dbReference type="InterPro" id="IPR046960">
    <property type="entry name" value="PPR_At4g14850-like_plant"/>
</dbReference>
<dbReference type="InterPro" id="IPR032867">
    <property type="entry name" value="DYW_dom"/>
</dbReference>
<feature type="domain" description="DYW" evidence="4">
    <location>
        <begin position="520"/>
        <end position="612"/>
    </location>
</feature>
<dbReference type="GO" id="GO:0009451">
    <property type="term" value="P:RNA modification"/>
    <property type="evidence" value="ECO:0007669"/>
    <property type="project" value="InterPro"/>
</dbReference>
<dbReference type="FunFam" id="1.25.40.10:FF:000427">
    <property type="entry name" value="Pentatricopeptide repeat-containing protein chloroplastic"/>
    <property type="match status" value="1"/>
</dbReference>
<dbReference type="PANTHER" id="PTHR47926:SF501">
    <property type="entry name" value="DYW DOMAIN-CONTAINING PROTEIN"/>
    <property type="match status" value="1"/>
</dbReference>
<dbReference type="Proteomes" id="UP001279734">
    <property type="component" value="Unassembled WGS sequence"/>
</dbReference>
<feature type="repeat" description="PPR" evidence="3">
    <location>
        <begin position="204"/>
        <end position="238"/>
    </location>
</feature>
<dbReference type="InterPro" id="IPR046849">
    <property type="entry name" value="E2_motif"/>
</dbReference>
<dbReference type="EMBL" id="BSYO01000001">
    <property type="protein sequence ID" value="GMG99006.1"/>
    <property type="molecule type" value="Genomic_DNA"/>
</dbReference>
<gene>
    <name evidence="5" type="ORF">Nepgr_000846</name>
</gene>
<name>A0AAD3P4E0_NEPGR</name>
<evidence type="ECO:0000256" key="3">
    <source>
        <dbReference type="PROSITE-ProRule" id="PRU00708"/>
    </source>
</evidence>
<keyword evidence="2" id="KW-0677">Repeat</keyword>
<keyword evidence="6" id="KW-1185">Reference proteome</keyword>
<protein>
    <recommendedName>
        <fullName evidence="4">DYW domain-containing protein</fullName>
    </recommendedName>
</protein>
<dbReference type="Pfam" id="PF20431">
    <property type="entry name" value="E_motif"/>
    <property type="match status" value="1"/>
</dbReference>
<dbReference type="FunFam" id="1.25.40.10:FF:000242">
    <property type="entry name" value="Pentatricopeptide repeat-containing protein"/>
    <property type="match status" value="1"/>
</dbReference>
<dbReference type="PROSITE" id="PS51375">
    <property type="entry name" value="PPR"/>
    <property type="match status" value="4"/>
</dbReference>
<evidence type="ECO:0000256" key="2">
    <source>
        <dbReference type="ARBA" id="ARBA00022737"/>
    </source>
</evidence>
<organism evidence="5 6">
    <name type="scientific">Nepenthes gracilis</name>
    <name type="common">Slender pitcher plant</name>
    <dbReference type="NCBI Taxonomy" id="150966"/>
    <lineage>
        <taxon>Eukaryota</taxon>
        <taxon>Viridiplantae</taxon>
        <taxon>Streptophyta</taxon>
        <taxon>Embryophyta</taxon>
        <taxon>Tracheophyta</taxon>
        <taxon>Spermatophyta</taxon>
        <taxon>Magnoliopsida</taxon>
        <taxon>eudicotyledons</taxon>
        <taxon>Gunneridae</taxon>
        <taxon>Pentapetalae</taxon>
        <taxon>Caryophyllales</taxon>
        <taxon>Nepenthaceae</taxon>
        <taxon>Nepenthes</taxon>
    </lineage>
</organism>
<evidence type="ECO:0000313" key="5">
    <source>
        <dbReference type="EMBL" id="GMG99006.1"/>
    </source>
</evidence>
<dbReference type="InterPro" id="IPR002885">
    <property type="entry name" value="PPR_rpt"/>
</dbReference>
<sequence>MRFQAERSKFFRSITGHCLASAHTINARRSKRAAEQNCLSLLQICTSLSGLYQLHARILKSGLQNNSLVLTKFTSTSSDLNAIDYASSFLFSFEAYCHLYDAFLFNTIIKGYAETNYSKHKALNIYCLMRDHGILPNKFTYPFVLKACAGLGNLILCQQVHGSVLKYGFDSDLHVQNTMVHMYGCCGSGIEMAREVFDEMSKSHSVSWSAMIGGYVRLGRSIDAVELFRSMQLAGVRPDKITMISVLSACTDLGALELGKWVETYIDKERVEKSVELCNALIDMFAKCGDVDKALKVFRSMSDRNIVSWTSVIVGLAMHGRGEEAVSLFEEMRGAGVSPDHVAFIGLLTACSHGGLVDEGRHYFNSMAKQYDMVPKIEHYGCMVDLFCRAGLVKEALSIVETMTMEPNPIIWRTLINTCHAQGELKLGESISKRLIANDPMHESNYVLFSNVYAKMSSWDKKYNIREVMEKKGIKKTPGCTMIELDNEIYEFVSGDKTHKLCKEIYEMLNEMGRELKKAGFTPTTSVVLLDIDEEDKEDALNRHSEKLALAFALLRTPPRSPIRIVKNLRVCNDCHAATKFISKIYNRQIVVRDRTRFHHFMGGICSCKDFW</sequence>
<dbReference type="Pfam" id="PF13041">
    <property type="entry name" value="PPR_2"/>
    <property type="match status" value="3"/>
</dbReference>
<dbReference type="Pfam" id="PF14432">
    <property type="entry name" value="DYW_deaminase"/>
    <property type="match status" value="1"/>
</dbReference>
<dbReference type="AlphaFoldDB" id="A0AAD3P4E0"/>
<feature type="repeat" description="PPR" evidence="3">
    <location>
        <begin position="274"/>
        <end position="304"/>
    </location>
</feature>
<accession>A0AAD3P4E0</accession>
<dbReference type="PANTHER" id="PTHR47926">
    <property type="entry name" value="PENTATRICOPEPTIDE REPEAT-CONTAINING PROTEIN"/>
    <property type="match status" value="1"/>
</dbReference>
<evidence type="ECO:0000313" key="6">
    <source>
        <dbReference type="Proteomes" id="UP001279734"/>
    </source>
</evidence>
<comment type="similarity">
    <text evidence="1">Belongs to the PPR family. PCMP-H subfamily.</text>
</comment>
<dbReference type="GO" id="GO:0008270">
    <property type="term" value="F:zinc ion binding"/>
    <property type="evidence" value="ECO:0007669"/>
    <property type="project" value="InterPro"/>
</dbReference>
<reference evidence="5" key="1">
    <citation type="submission" date="2023-05" db="EMBL/GenBank/DDBJ databases">
        <title>Nepenthes gracilis genome sequencing.</title>
        <authorList>
            <person name="Fukushima K."/>
        </authorList>
    </citation>
    <scope>NUCLEOTIDE SEQUENCE</scope>
    <source>
        <strain evidence="5">SING2019-196</strain>
    </source>
</reference>
<dbReference type="Pfam" id="PF20430">
    <property type="entry name" value="Eplus_motif"/>
    <property type="match status" value="1"/>
</dbReference>
<dbReference type="GO" id="GO:0003723">
    <property type="term" value="F:RNA binding"/>
    <property type="evidence" value="ECO:0007669"/>
    <property type="project" value="InterPro"/>
</dbReference>
<feature type="repeat" description="PPR" evidence="3">
    <location>
        <begin position="101"/>
        <end position="136"/>
    </location>
</feature>
<evidence type="ECO:0000256" key="1">
    <source>
        <dbReference type="ARBA" id="ARBA00006643"/>
    </source>
</evidence>